<evidence type="ECO:0000256" key="1">
    <source>
        <dbReference type="SAM" id="MobiDB-lite"/>
    </source>
</evidence>
<accession>A0A8S3W286</accession>
<dbReference type="EMBL" id="CAJQZP010000080">
    <property type="protein sequence ID" value="CAG4936792.1"/>
    <property type="molecule type" value="Genomic_DNA"/>
</dbReference>
<feature type="region of interest" description="Disordered" evidence="1">
    <location>
        <begin position="1"/>
        <end position="35"/>
    </location>
</feature>
<reference evidence="2" key="1">
    <citation type="submission" date="2021-04" db="EMBL/GenBank/DDBJ databases">
        <authorList>
            <person name="Tunstrom K."/>
        </authorList>
    </citation>
    <scope>NUCLEOTIDE SEQUENCE</scope>
</reference>
<feature type="region of interest" description="Disordered" evidence="1">
    <location>
        <begin position="61"/>
        <end position="117"/>
    </location>
</feature>
<gene>
    <name evidence="2" type="ORF">PAPOLLO_LOCUS1283</name>
</gene>
<dbReference type="Proteomes" id="UP000691718">
    <property type="component" value="Unassembled WGS sequence"/>
</dbReference>
<dbReference type="AlphaFoldDB" id="A0A8S3W286"/>
<keyword evidence="3" id="KW-1185">Reference proteome</keyword>
<evidence type="ECO:0000313" key="3">
    <source>
        <dbReference type="Proteomes" id="UP000691718"/>
    </source>
</evidence>
<feature type="compositionally biased region" description="Acidic residues" evidence="1">
    <location>
        <begin position="18"/>
        <end position="29"/>
    </location>
</feature>
<evidence type="ECO:0000313" key="2">
    <source>
        <dbReference type="EMBL" id="CAG4936792.1"/>
    </source>
</evidence>
<organism evidence="2 3">
    <name type="scientific">Parnassius apollo</name>
    <name type="common">Apollo butterfly</name>
    <name type="synonym">Papilio apollo</name>
    <dbReference type="NCBI Taxonomy" id="110799"/>
    <lineage>
        <taxon>Eukaryota</taxon>
        <taxon>Metazoa</taxon>
        <taxon>Ecdysozoa</taxon>
        <taxon>Arthropoda</taxon>
        <taxon>Hexapoda</taxon>
        <taxon>Insecta</taxon>
        <taxon>Pterygota</taxon>
        <taxon>Neoptera</taxon>
        <taxon>Endopterygota</taxon>
        <taxon>Lepidoptera</taxon>
        <taxon>Glossata</taxon>
        <taxon>Ditrysia</taxon>
        <taxon>Papilionoidea</taxon>
        <taxon>Papilionidae</taxon>
        <taxon>Parnassiinae</taxon>
        <taxon>Parnassini</taxon>
        <taxon>Parnassius</taxon>
        <taxon>Parnassius</taxon>
    </lineage>
</organism>
<feature type="compositionally biased region" description="Acidic residues" evidence="1">
    <location>
        <begin position="71"/>
        <end position="81"/>
    </location>
</feature>
<protein>
    <submittedName>
        <fullName evidence="2">(apollo) hypothetical protein</fullName>
    </submittedName>
</protein>
<comment type="caution">
    <text evidence="2">The sequence shown here is derived from an EMBL/GenBank/DDBJ whole genome shotgun (WGS) entry which is preliminary data.</text>
</comment>
<name>A0A8S3W286_PARAO</name>
<proteinExistence type="predicted"/>
<sequence length="130" mass="14511">MPEQKGLGALQTMAATELDGEMDEQDDIQSEQAVSRDLEITMRAREDEYINQSKRTLVCITQRRSKRPIDDALESSADPDEIGPSNAQAPPIPPRKPAKSRPGLRPRTAASSQKSKPEVIDACKYFCRRK</sequence>